<accession>A0ABD6AD93</accession>
<keyword evidence="1" id="KW-1133">Transmembrane helix</keyword>
<keyword evidence="1" id="KW-0812">Transmembrane</keyword>
<comment type="caution">
    <text evidence="2">The sequence shown here is derived from an EMBL/GenBank/DDBJ whole genome shotgun (WGS) entry which is preliminary data.</text>
</comment>
<protein>
    <submittedName>
        <fullName evidence="2">DUF2243 domain-containing protein</fullName>
    </submittedName>
</protein>
<feature type="transmembrane region" description="Helical" evidence="1">
    <location>
        <begin position="70"/>
        <end position="88"/>
    </location>
</feature>
<name>A0ABD6AD93_9EURY</name>
<dbReference type="Pfam" id="PF10002">
    <property type="entry name" value="DUF2243"/>
    <property type="match status" value="1"/>
</dbReference>
<dbReference type="GeneID" id="79317518"/>
<evidence type="ECO:0000313" key="2">
    <source>
        <dbReference type="EMBL" id="MFC7318308.1"/>
    </source>
</evidence>
<evidence type="ECO:0000256" key="1">
    <source>
        <dbReference type="SAM" id="Phobius"/>
    </source>
</evidence>
<dbReference type="EMBL" id="JBHTBF010000003">
    <property type="protein sequence ID" value="MFC7318308.1"/>
    <property type="molecule type" value="Genomic_DNA"/>
</dbReference>
<keyword evidence="3" id="KW-1185">Reference proteome</keyword>
<keyword evidence="1" id="KW-0472">Membrane</keyword>
<dbReference type="Proteomes" id="UP001596547">
    <property type="component" value="Unassembled WGS sequence"/>
</dbReference>
<reference evidence="2 3" key="1">
    <citation type="journal article" date="2019" name="Int. J. Syst. Evol. Microbiol.">
        <title>The Global Catalogue of Microorganisms (GCM) 10K type strain sequencing project: providing services to taxonomists for standard genome sequencing and annotation.</title>
        <authorList>
            <consortium name="The Broad Institute Genomics Platform"/>
            <consortium name="The Broad Institute Genome Sequencing Center for Infectious Disease"/>
            <person name="Wu L."/>
            <person name="Ma J."/>
        </authorList>
    </citation>
    <scope>NUCLEOTIDE SEQUENCE [LARGE SCALE GENOMIC DNA]</scope>
    <source>
        <strain evidence="2 3">PSR21</strain>
    </source>
</reference>
<feature type="transmembrane region" description="Helical" evidence="1">
    <location>
        <begin position="21"/>
        <end position="44"/>
    </location>
</feature>
<proteinExistence type="predicted"/>
<gene>
    <name evidence="2" type="ORF">ACFQPE_16120</name>
</gene>
<feature type="transmembrane region" description="Helical" evidence="1">
    <location>
        <begin position="100"/>
        <end position="121"/>
    </location>
</feature>
<evidence type="ECO:0000313" key="3">
    <source>
        <dbReference type="Proteomes" id="UP001596547"/>
    </source>
</evidence>
<organism evidence="2 3">
    <name type="scientific">Halomarina halobia</name>
    <dbReference type="NCBI Taxonomy" id="3033386"/>
    <lineage>
        <taxon>Archaea</taxon>
        <taxon>Methanobacteriati</taxon>
        <taxon>Methanobacteriota</taxon>
        <taxon>Stenosarchaea group</taxon>
        <taxon>Halobacteria</taxon>
        <taxon>Halobacteriales</taxon>
        <taxon>Natronomonadaceae</taxon>
        <taxon>Halomarina</taxon>
    </lineage>
</organism>
<dbReference type="InterPro" id="IPR018719">
    <property type="entry name" value="DUF2243_membrane"/>
</dbReference>
<feature type="transmembrane region" description="Helical" evidence="1">
    <location>
        <begin position="141"/>
        <end position="158"/>
    </location>
</feature>
<sequence length="167" mass="17557">MSDRPASEGPAPDGERTRRALLAAGIFGFGFSGLIDVVVLHHVLQLHHLVSGIYPTSTVAGLRTNVRADGLFSVATLVIASVGAGLLWRAERRASAPLALRPIAGAAVIGLGLFDLFDVVVNHTLLGLHHATDGPGYYDPHWAVISLLIVGAGAYVYWTGRSGAESR</sequence>
<dbReference type="AlphaFoldDB" id="A0ABD6AD93"/>
<dbReference type="RefSeq" id="WP_276305901.1">
    <property type="nucleotide sequence ID" value="NZ_CP119993.1"/>
</dbReference>